<comment type="similarity">
    <text evidence="13">Belongs to the polysaccharide monooxygenase AA9 family.</text>
</comment>
<dbReference type="GO" id="GO:0004497">
    <property type="term" value="F:monooxygenase activity"/>
    <property type="evidence" value="ECO:0007669"/>
    <property type="project" value="UniProtKB-KW"/>
</dbReference>
<evidence type="ECO:0000256" key="10">
    <source>
        <dbReference type="ARBA" id="ARBA00023157"/>
    </source>
</evidence>
<comment type="subcellular location">
    <subcellularLocation>
        <location evidence="2">Secreted</location>
    </subcellularLocation>
</comment>
<dbReference type="GO" id="GO:0016787">
    <property type="term" value="F:hydrolase activity"/>
    <property type="evidence" value="ECO:0007669"/>
    <property type="project" value="UniProtKB-KW"/>
</dbReference>
<keyword evidence="8" id="KW-0186">Copper</keyword>
<evidence type="ECO:0000256" key="11">
    <source>
        <dbReference type="ARBA" id="ARBA00023277"/>
    </source>
</evidence>
<dbReference type="Pfam" id="PF03443">
    <property type="entry name" value="AA9"/>
    <property type="match status" value="1"/>
</dbReference>
<comment type="caution">
    <text evidence="19">The sequence shown here is derived from an EMBL/GenBank/DDBJ whole genome shotgun (WGS) entry which is preliminary data.</text>
</comment>
<dbReference type="EMBL" id="MU251250">
    <property type="protein sequence ID" value="KAG9255531.1"/>
    <property type="molecule type" value="Genomic_DNA"/>
</dbReference>
<proteinExistence type="inferred from homology"/>
<dbReference type="GeneID" id="70294131"/>
<feature type="signal peptide" evidence="17">
    <location>
        <begin position="1"/>
        <end position="20"/>
    </location>
</feature>
<evidence type="ECO:0000256" key="16">
    <source>
        <dbReference type="SAM" id="MobiDB-lite"/>
    </source>
</evidence>
<dbReference type="GO" id="GO:0005576">
    <property type="term" value="C:extracellular region"/>
    <property type="evidence" value="ECO:0007669"/>
    <property type="project" value="UniProtKB-SubCell"/>
</dbReference>
<evidence type="ECO:0000256" key="15">
    <source>
        <dbReference type="ARBA" id="ARBA00047174"/>
    </source>
</evidence>
<evidence type="ECO:0000256" key="13">
    <source>
        <dbReference type="ARBA" id="ARBA00044502"/>
    </source>
</evidence>
<dbReference type="RefSeq" id="XP_046119455.1">
    <property type="nucleotide sequence ID" value="XM_046263228.1"/>
</dbReference>
<keyword evidence="19" id="KW-0378">Hydrolase</keyword>
<accession>A0A9P7ZPM2</accession>
<dbReference type="GO" id="GO:0046872">
    <property type="term" value="F:metal ion binding"/>
    <property type="evidence" value="ECO:0007669"/>
    <property type="project" value="UniProtKB-KW"/>
</dbReference>
<keyword evidence="12" id="KW-0624">Polysaccharide degradation</keyword>
<feature type="region of interest" description="Disordered" evidence="16">
    <location>
        <begin position="258"/>
        <end position="358"/>
    </location>
</feature>
<feature type="chain" id="PRO_5040182989" description="lytic cellulose monooxygenase (C4-dehydrogenating)" evidence="17">
    <location>
        <begin position="21"/>
        <end position="358"/>
    </location>
</feature>
<evidence type="ECO:0000256" key="14">
    <source>
        <dbReference type="ARBA" id="ARBA00045077"/>
    </source>
</evidence>
<reference evidence="19" key="1">
    <citation type="journal article" date="2021" name="IMA Fungus">
        <title>Genomic characterization of three marine fungi, including Emericellopsis atlantica sp. nov. with signatures of a generalist lifestyle and marine biomass degradation.</title>
        <authorList>
            <person name="Hagestad O.C."/>
            <person name="Hou L."/>
            <person name="Andersen J.H."/>
            <person name="Hansen E.H."/>
            <person name="Altermark B."/>
            <person name="Li C."/>
            <person name="Kuhnert E."/>
            <person name="Cox R.J."/>
            <person name="Crous P.W."/>
            <person name="Spatafora J.W."/>
            <person name="Lail K."/>
            <person name="Amirebrahimi M."/>
            <person name="Lipzen A."/>
            <person name="Pangilinan J."/>
            <person name="Andreopoulos W."/>
            <person name="Hayes R.D."/>
            <person name="Ng V."/>
            <person name="Grigoriev I.V."/>
            <person name="Jackson S.A."/>
            <person name="Sutton T.D.S."/>
            <person name="Dobson A.D.W."/>
            <person name="Rama T."/>
        </authorList>
    </citation>
    <scope>NUCLEOTIDE SEQUENCE</scope>
    <source>
        <strain evidence="19">TS7</strain>
    </source>
</reference>
<dbReference type="InterPro" id="IPR049892">
    <property type="entry name" value="AA9"/>
</dbReference>
<feature type="compositionally biased region" description="Low complexity" evidence="16">
    <location>
        <begin position="294"/>
        <end position="332"/>
    </location>
</feature>
<sequence length="358" mass="37005">MPSTTRTLVSALAGAAGVAAHGYVQNVVINGVSYSGYDVTNFPYNANPPTVIGWSSEATDLGFVAPDAFQDPDIICHRGSQNAGGYAEIAAGDSLFVQWNTWPESHKGPIIDYLANCGDEGCASVDKNTLEFFKIGEAGLVDGSSAPLTMADSILDSNGFGWMVTIPADLAPGNYVLRHEIIALHSAGELNGAQNYPQCFSLKVTGSGDVQPEGVLGTKLYTAEDEGIHFNVYSPVDSYPIPGPALFSGFSPVEQATSAIDSSGTATVGDGPAPTAAPAEPTGGNDDGAATTSEAPVVTEAPATTEAPVVTSASATAAPTTTEEVAQPEPTQDTCALKKRSKKARRHARKNGKVARRV</sequence>
<name>A0A9P7ZPM2_9HYPO</name>
<protein>
    <recommendedName>
        <fullName evidence="15">lytic cellulose monooxygenase (C4-dehydrogenating)</fullName>
        <ecNumber evidence="15">1.14.99.56</ecNumber>
    </recommendedName>
</protein>
<evidence type="ECO:0000256" key="17">
    <source>
        <dbReference type="SAM" id="SignalP"/>
    </source>
</evidence>
<dbReference type="GO" id="GO:0030245">
    <property type="term" value="P:cellulose catabolic process"/>
    <property type="evidence" value="ECO:0007669"/>
    <property type="project" value="UniProtKB-KW"/>
</dbReference>
<dbReference type="Proteomes" id="UP000887229">
    <property type="component" value="Unassembled WGS sequence"/>
</dbReference>
<evidence type="ECO:0000256" key="2">
    <source>
        <dbReference type="ARBA" id="ARBA00004613"/>
    </source>
</evidence>
<dbReference type="PANTHER" id="PTHR33353">
    <property type="entry name" value="PUTATIVE (AFU_ORTHOLOGUE AFUA_1G12560)-RELATED"/>
    <property type="match status" value="1"/>
</dbReference>
<keyword evidence="6" id="KW-0136">Cellulose degradation</keyword>
<keyword evidence="4" id="KW-0479">Metal-binding</keyword>
<keyword evidence="10" id="KW-1015">Disulfide bond</keyword>
<organism evidence="19 20">
    <name type="scientific">Emericellopsis atlantica</name>
    <dbReference type="NCBI Taxonomy" id="2614577"/>
    <lineage>
        <taxon>Eukaryota</taxon>
        <taxon>Fungi</taxon>
        <taxon>Dikarya</taxon>
        <taxon>Ascomycota</taxon>
        <taxon>Pezizomycotina</taxon>
        <taxon>Sordariomycetes</taxon>
        <taxon>Hypocreomycetidae</taxon>
        <taxon>Hypocreales</taxon>
        <taxon>Bionectriaceae</taxon>
        <taxon>Emericellopsis</taxon>
    </lineage>
</organism>
<keyword evidence="20" id="KW-1185">Reference proteome</keyword>
<comment type="cofactor">
    <cofactor evidence="1">
        <name>Cu(2+)</name>
        <dbReference type="ChEBI" id="CHEBI:29036"/>
    </cofactor>
</comment>
<evidence type="ECO:0000256" key="1">
    <source>
        <dbReference type="ARBA" id="ARBA00001973"/>
    </source>
</evidence>
<evidence type="ECO:0000256" key="7">
    <source>
        <dbReference type="ARBA" id="ARBA00023002"/>
    </source>
</evidence>
<evidence type="ECO:0000256" key="4">
    <source>
        <dbReference type="ARBA" id="ARBA00022723"/>
    </source>
</evidence>
<gene>
    <name evidence="19" type="ORF">F5Z01DRAFT_651404</name>
</gene>
<dbReference type="PANTHER" id="PTHR33353:SF10">
    <property type="entry name" value="ENDO-BETA-1,4-GLUCANASE D"/>
    <property type="match status" value="1"/>
</dbReference>
<feature type="compositionally biased region" description="Low complexity" evidence="16">
    <location>
        <begin position="264"/>
        <end position="284"/>
    </location>
</feature>
<dbReference type="CDD" id="cd21175">
    <property type="entry name" value="LPMO_AA9"/>
    <property type="match status" value="1"/>
</dbReference>
<keyword evidence="3" id="KW-0964">Secreted</keyword>
<evidence type="ECO:0000256" key="6">
    <source>
        <dbReference type="ARBA" id="ARBA00023001"/>
    </source>
</evidence>
<feature type="domain" description="Auxiliary Activity family 9 catalytic" evidence="18">
    <location>
        <begin position="21"/>
        <end position="236"/>
    </location>
</feature>
<evidence type="ECO:0000256" key="12">
    <source>
        <dbReference type="ARBA" id="ARBA00023326"/>
    </source>
</evidence>
<keyword evidence="11" id="KW-0119">Carbohydrate metabolism</keyword>
<keyword evidence="5 17" id="KW-0732">Signal</keyword>
<evidence type="ECO:0000256" key="5">
    <source>
        <dbReference type="ARBA" id="ARBA00022729"/>
    </source>
</evidence>
<dbReference type="InterPro" id="IPR005103">
    <property type="entry name" value="AA9_LPMO"/>
</dbReference>
<evidence type="ECO:0000313" key="19">
    <source>
        <dbReference type="EMBL" id="KAG9255531.1"/>
    </source>
</evidence>
<evidence type="ECO:0000256" key="8">
    <source>
        <dbReference type="ARBA" id="ARBA00023008"/>
    </source>
</evidence>
<comment type="catalytic activity">
    <reaction evidence="14">
        <text>[(1-&gt;4)-beta-D-glucosyl]n+m + reduced acceptor + O2 = 4-dehydro-beta-D-glucosyl-[(1-&gt;4)-beta-D-glucosyl]n-1 + [(1-&gt;4)-beta-D-glucosyl]m + acceptor + H2O.</text>
        <dbReference type="EC" id="1.14.99.56"/>
    </reaction>
</comment>
<evidence type="ECO:0000313" key="20">
    <source>
        <dbReference type="Proteomes" id="UP000887229"/>
    </source>
</evidence>
<dbReference type="OrthoDB" id="4849160at2759"/>
<evidence type="ECO:0000256" key="3">
    <source>
        <dbReference type="ARBA" id="ARBA00022525"/>
    </source>
</evidence>
<keyword evidence="9" id="KW-0503">Monooxygenase</keyword>
<dbReference type="AlphaFoldDB" id="A0A9P7ZPM2"/>
<evidence type="ECO:0000259" key="18">
    <source>
        <dbReference type="Pfam" id="PF03443"/>
    </source>
</evidence>
<dbReference type="EC" id="1.14.99.56" evidence="15"/>
<dbReference type="Gene3D" id="2.70.50.70">
    <property type="match status" value="1"/>
</dbReference>
<keyword evidence="7" id="KW-0560">Oxidoreductase</keyword>
<feature type="compositionally biased region" description="Basic residues" evidence="16">
    <location>
        <begin position="337"/>
        <end position="358"/>
    </location>
</feature>
<evidence type="ECO:0000256" key="9">
    <source>
        <dbReference type="ARBA" id="ARBA00023033"/>
    </source>
</evidence>